<proteinExistence type="inferred from homology"/>
<name>A0A1W9Z3P5_MYCBA</name>
<dbReference type="RefSeq" id="WP_207573560.1">
    <property type="nucleotide sequence ID" value="NZ_JACKVM010000008.1"/>
</dbReference>
<keyword evidence="6" id="KW-1133">Transmembrane helix</keyword>
<dbReference type="SUPFAM" id="SSF53448">
    <property type="entry name" value="Nucleotide-diphospho-sugar transferases"/>
    <property type="match status" value="1"/>
</dbReference>
<dbReference type="Gene3D" id="3.90.550.10">
    <property type="entry name" value="Spore Coat Polysaccharide Biosynthesis Protein SpsA, Chain A"/>
    <property type="match status" value="1"/>
</dbReference>
<keyword evidence="3" id="KW-0328">Glycosyltransferase</keyword>
<comment type="pathway">
    <text evidence="1">Cell wall biogenesis; cell wall polysaccharide biosynthesis.</text>
</comment>
<reference evidence="8 9" key="1">
    <citation type="submission" date="2017-02" db="EMBL/GenBank/DDBJ databases">
        <title>The new phylogeny of genus Mycobacterium.</title>
        <authorList>
            <person name="Tortoli E."/>
            <person name="Trovato A."/>
            <person name="Cirillo D.M."/>
        </authorList>
    </citation>
    <scope>NUCLEOTIDE SEQUENCE [LARGE SCALE GENOMIC DNA]</scope>
    <source>
        <strain evidence="8 9">DSM 45578</strain>
    </source>
</reference>
<evidence type="ECO:0000256" key="6">
    <source>
        <dbReference type="SAM" id="Phobius"/>
    </source>
</evidence>
<dbReference type="GO" id="GO:0071555">
    <property type="term" value="P:cell wall organization"/>
    <property type="evidence" value="ECO:0007669"/>
    <property type="project" value="UniProtKB-KW"/>
</dbReference>
<feature type="transmembrane region" description="Helical" evidence="6">
    <location>
        <begin position="287"/>
        <end position="306"/>
    </location>
</feature>
<keyword evidence="6" id="KW-0812">Transmembrane</keyword>
<keyword evidence="6" id="KW-0472">Membrane</keyword>
<organism evidence="8 9">
    <name type="scientific">Mycolicibacterium bacteremicum</name>
    <name type="common">Mycobacterium bacteremicum</name>
    <dbReference type="NCBI Taxonomy" id="564198"/>
    <lineage>
        <taxon>Bacteria</taxon>
        <taxon>Bacillati</taxon>
        <taxon>Actinomycetota</taxon>
        <taxon>Actinomycetes</taxon>
        <taxon>Mycobacteriales</taxon>
        <taxon>Mycobacteriaceae</taxon>
        <taxon>Mycolicibacterium</taxon>
    </lineage>
</organism>
<keyword evidence="9" id="KW-1185">Reference proteome</keyword>
<evidence type="ECO:0000256" key="5">
    <source>
        <dbReference type="ARBA" id="ARBA00023316"/>
    </source>
</evidence>
<evidence type="ECO:0000256" key="1">
    <source>
        <dbReference type="ARBA" id="ARBA00004776"/>
    </source>
</evidence>
<comment type="caution">
    <text evidence="8">The sequence shown here is derived from an EMBL/GenBank/DDBJ whole genome shotgun (WGS) entry which is preliminary data.</text>
</comment>
<evidence type="ECO:0000313" key="8">
    <source>
        <dbReference type="EMBL" id="ORA06660.1"/>
    </source>
</evidence>
<comment type="similarity">
    <text evidence="2">Belongs to the glycosyltransferase 2 family.</text>
</comment>
<evidence type="ECO:0000259" key="7">
    <source>
        <dbReference type="Pfam" id="PF00535"/>
    </source>
</evidence>
<gene>
    <name evidence="8" type="ORF">BST17_03175</name>
</gene>
<accession>A0A1W9Z3P5</accession>
<evidence type="ECO:0000256" key="2">
    <source>
        <dbReference type="ARBA" id="ARBA00006739"/>
    </source>
</evidence>
<evidence type="ECO:0000256" key="3">
    <source>
        <dbReference type="ARBA" id="ARBA00022676"/>
    </source>
</evidence>
<dbReference type="PANTHER" id="PTHR43179:SF12">
    <property type="entry name" value="GALACTOFURANOSYLTRANSFERASE GLFT2"/>
    <property type="match status" value="1"/>
</dbReference>
<dbReference type="InterPro" id="IPR001173">
    <property type="entry name" value="Glyco_trans_2-like"/>
</dbReference>
<dbReference type="Pfam" id="PF00535">
    <property type="entry name" value="Glycos_transf_2"/>
    <property type="match status" value="1"/>
</dbReference>
<dbReference type="EMBL" id="MVHJ01000002">
    <property type="protein sequence ID" value="ORA06660.1"/>
    <property type="molecule type" value="Genomic_DNA"/>
</dbReference>
<dbReference type="GO" id="GO:0016757">
    <property type="term" value="F:glycosyltransferase activity"/>
    <property type="evidence" value="ECO:0007669"/>
    <property type="project" value="UniProtKB-KW"/>
</dbReference>
<evidence type="ECO:0000313" key="9">
    <source>
        <dbReference type="Proteomes" id="UP000192366"/>
    </source>
</evidence>
<dbReference type="PANTHER" id="PTHR43179">
    <property type="entry name" value="RHAMNOSYLTRANSFERASE WBBL"/>
    <property type="match status" value="1"/>
</dbReference>
<protein>
    <recommendedName>
        <fullName evidence="7">Glycosyltransferase 2-like domain-containing protein</fullName>
    </recommendedName>
</protein>
<keyword evidence="4" id="KW-0808">Transferase</keyword>
<sequence>MATLSIIVCAYTQDRYAVLISGIDALLQQLSGADELIVVIDYNEALFADVAVRYGQVATVMRNSFERGLSGARNAGIEAARNEVLAFVDDDAKVRPGWVEQLRRHYLDPSVAGVGGHATPVWPTRRPAWMPSEYDWVVGCSHLGLPTSVAPVRNFIGCNMSFRRDVFQQVGRFNTTVGRVGKRPVGCEETELCIRISQHDPSARLLFDPAVRVDHSVSDDRVRLKYFLSRCFGEGLSKYRVGGIVGTSDALSSERRYVTRVLPIGVLVALRDMVVGRGARRAAGARGAAIVLGLAATAAGYGYAMVRTFWDAKT</sequence>
<keyword evidence="5" id="KW-0961">Cell wall biogenesis/degradation</keyword>
<dbReference type="STRING" id="564198.BST17_03175"/>
<dbReference type="InterPro" id="IPR029044">
    <property type="entry name" value="Nucleotide-diphossugar_trans"/>
</dbReference>
<dbReference type="Proteomes" id="UP000192366">
    <property type="component" value="Unassembled WGS sequence"/>
</dbReference>
<feature type="domain" description="Glycosyltransferase 2-like" evidence="7">
    <location>
        <begin position="5"/>
        <end position="170"/>
    </location>
</feature>
<dbReference type="AlphaFoldDB" id="A0A1W9Z3P5"/>
<evidence type="ECO:0000256" key="4">
    <source>
        <dbReference type="ARBA" id="ARBA00022679"/>
    </source>
</evidence>